<dbReference type="KEGG" id="fse:DI487_13260"/>
<accession>A0A2U8QWZ5</accession>
<reference evidence="1 2" key="1">
    <citation type="submission" date="2018-05" db="EMBL/GenBank/DDBJ databases">
        <title>Flavobacterium sp. MEBiC07310.</title>
        <authorList>
            <person name="Baek K."/>
        </authorList>
    </citation>
    <scope>NUCLEOTIDE SEQUENCE [LARGE SCALE GENOMIC DNA]</scope>
    <source>
        <strain evidence="1 2">MEBiC07310</strain>
    </source>
</reference>
<sequence>MKVDYEEYQYSCIINNREFHYDFKIIARFNENLTQCPVCGSEECCGAKEKFIWAEFGDEKLAIHFEDGEFENYLEYWHYEGISEEEYQSLPNFIKDFNEGKGWDDWNVIEPNSIIDAVDFKRAMDIIKNSGHITQNDKFLTLYYPVIIEFIDRVINENKVLNILKE</sequence>
<dbReference type="AlphaFoldDB" id="A0A2U8QWZ5"/>
<dbReference type="EMBL" id="CP029463">
    <property type="protein sequence ID" value="AWM14730.1"/>
    <property type="molecule type" value="Genomic_DNA"/>
</dbReference>
<protein>
    <submittedName>
        <fullName evidence="1">Uncharacterized protein</fullName>
    </submittedName>
</protein>
<dbReference type="Proteomes" id="UP000245429">
    <property type="component" value="Chromosome"/>
</dbReference>
<keyword evidence="2" id="KW-1185">Reference proteome</keyword>
<evidence type="ECO:0000313" key="1">
    <source>
        <dbReference type="EMBL" id="AWM14730.1"/>
    </source>
</evidence>
<dbReference type="OrthoDB" id="1257259at2"/>
<organism evidence="1 2">
    <name type="scientific">Flavobacterium sediminis</name>
    <dbReference type="NCBI Taxonomy" id="2201181"/>
    <lineage>
        <taxon>Bacteria</taxon>
        <taxon>Pseudomonadati</taxon>
        <taxon>Bacteroidota</taxon>
        <taxon>Flavobacteriia</taxon>
        <taxon>Flavobacteriales</taxon>
        <taxon>Flavobacteriaceae</taxon>
        <taxon>Flavobacterium</taxon>
    </lineage>
</organism>
<evidence type="ECO:0000313" key="2">
    <source>
        <dbReference type="Proteomes" id="UP000245429"/>
    </source>
</evidence>
<proteinExistence type="predicted"/>
<gene>
    <name evidence="1" type="ORF">DI487_13260</name>
</gene>
<dbReference type="RefSeq" id="WP_109570068.1">
    <property type="nucleotide sequence ID" value="NZ_CP029463.1"/>
</dbReference>
<name>A0A2U8QWZ5_9FLAO</name>